<dbReference type="Gramene" id="KZM99725">
    <property type="protein sequence ID" value="KZM99725"/>
    <property type="gene ID" value="DCAR_012913"/>
</dbReference>
<evidence type="ECO:0000313" key="3">
    <source>
        <dbReference type="EMBL" id="WOG98843.1"/>
    </source>
</evidence>
<feature type="region of interest" description="Disordered" evidence="1">
    <location>
        <begin position="44"/>
        <end position="75"/>
    </location>
</feature>
<feature type="compositionally biased region" description="Basic and acidic residues" evidence="1">
    <location>
        <begin position="44"/>
        <end position="53"/>
    </location>
</feature>
<dbReference type="AlphaFoldDB" id="A0A165Z807"/>
<gene>
    <name evidence="3" type="ORF">DCAR_0418189</name>
</gene>
<organism evidence="3 4">
    <name type="scientific">Daucus carota subsp. sativus</name>
    <name type="common">Carrot</name>
    <dbReference type="NCBI Taxonomy" id="79200"/>
    <lineage>
        <taxon>Eukaryota</taxon>
        <taxon>Viridiplantae</taxon>
        <taxon>Streptophyta</taxon>
        <taxon>Embryophyta</taxon>
        <taxon>Tracheophyta</taxon>
        <taxon>Spermatophyta</taxon>
        <taxon>Magnoliopsida</taxon>
        <taxon>eudicotyledons</taxon>
        <taxon>Gunneridae</taxon>
        <taxon>Pentapetalae</taxon>
        <taxon>asterids</taxon>
        <taxon>campanulids</taxon>
        <taxon>Apiales</taxon>
        <taxon>Apiaceae</taxon>
        <taxon>Apioideae</taxon>
        <taxon>Scandiceae</taxon>
        <taxon>Daucinae</taxon>
        <taxon>Daucus</taxon>
        <taxon>Daucus sect. Daucus</taxon>
    </lineage>
</organism>
<dbReference type="EMBL" id="CP093346">
    <property type="protein sequence ID" value="WOG98843.1"/>
    <property type="molecule type" value="Genomic_DNA"/>
</dbReference>
<reference evidence="3" key="1">
    <citation type="journal article" date="2016" name="Nat. Genet.">
        <title>A high-quality carrot genome assembly provides new insights into carotenoid accumulation and asterid genome evolution.</title>
        <authorList>
            <person name="Iorizzo M."/>
            <person name="Ellison S."/>
            <person name="Senalik D."/>
            <person name="Zeng P."/>
            <person name="Satapoomin P."/>
            <person name="Huang J."/>
            <person name="Bowman M."/>
            <person name="Iovene M."/>
            <person name="Sanseverino W."/>
            <person name="Cavagnaro P."/>
            <person name="Yildiz M."/>
            <person name="Macko-Podgorni A."/>
            <person name="Moranska E."/>
            <person name="Grzebelus E."/>
            <person name="Grzebelus D."/>
            <person name="Ashrafi H."/>
            <person name="Zheng Z."/>
            <person name="Cheng S."/>
            <person name="Spooner D."/>
            <person name="Van Deynze A."/>
            <person name="Simon P."/>
        </authorList>
    </citation>
    <scope>NUCLEOTIDE SEQUENCE</scope>
    <source>
        <tissue evidence="3">Leaf</tissue>
    </source>
</reference>
<reference evidence="3" key="2">
    <citation type="submission" date="2022-03" db="EMBL/GenBank/DDBJ databases">
        <title>Draft title - Genomic analysis of global carrot germplasm unveils the trajectory of domestication and the origin of high carotenoid orange carrot.</title>
        <authorList>
            <person name="Iorizzo M."/>
            <person name="Ellison S."/>
            <person name="Senalik D."/>
            <person name="Macko-Podgorni A."/>
            <person name="Grzebelus D."/>
            <person name="Bostan H."/>
            <person name="Rolling W."/>
            <person name="Curaba J."/>
            <person name="Simon P."/>
        </authorList>
    </citation>
    <scope>NUCLEOTIDE SEQUENCE</scope>
    <source>
        <tissue evidence="3">Leaf</tissue>
    </source>
</reference>
<protein>
    <submittedName>
        <fullName evidence="3">Uncharacterized protein</fullName>
    </submittedName>
</protein>
<feature type="chain" id="PRO_5043601728" evidence="2">
    <location>
        <begin position="22"/>
        <end position="75"/>
    </location>
</feature>
<evidence type="ECO:0000256" key="1">
    <source>
        <dbReference type="SAM" id="MobiDB-lite"/>
    </source>
</evidence>
<feature type="signal peptide" evidence="2">
    <location>
        <begin position="1"/>
        <end position="21"/>
    </location>
</feature>
<name>A0A165Z807_DAUCS</name>
<evidence type="ECO:0000313" key="4">
    <source>
        <dbReference type="Proteomes" id="UP000077755"/>
    </source>
</evidence>
<sequence>MASLNHRGLFLFCLVMLLVSAMSMRKIDARDDAINLNTHGKQYEIEHDEDDNRGTTGRSGQEKDRAGGDVRVVGH</sequence>
<dbReference type="Proteomes" id="UP000077755">
    <property type="component" value="Chromosome 4"/>
</dbReference>
<evidence type="ECO:0000256" key="2">
    <source>
        <dbReference type="SAM" id="SignalP"/>
    </source>
</evidence>
<proteinExistence type="predicted"/>
<accession>A0A165Z807</accession>
<keyword evidence="4" id="KW-1185">Reference proteome</keyword>
<keyword evidence="2" id="KW-0732">Signal</keyword>